<dbReference type="OrthoDB" id="9787026at2"/>
<dbReference type="PROSITE" id="PS50850">
    <property type="entry name" value="MFS"/>
    <property type="match status" value="1"/>
</dbReference>
<feature type="transmembrane region" description="Helical" evidence="6">
    <location>
        <begin position="91"/>
        <end position="109"/>
    </location>
</feature>
<evidence type="ECO:0000256" key="4">
    <source>
        <dbReference type="ARBA" id="ARBA00022989"/>
    </source>
</evidence>
<proteinExistence type="predicted"/>
<feature type="transmembrane region" description="Helical" evidence="6">
    <location>
        <begin position="267"/>
        <end position="284"/>
    </location>
</feature>
<dbReference type="SUPFAM" id="SSF103473">
    <property type="entry name" value="MFS general substrate transporter"/>
    <property type="match status" value="1"/>
</dbReference>
<dbReference type="PANTHER" id="PTHR23511:SF34">
    <property type="entry name" value="SYNAPTIC VESICLE GLYCOPROTEIN 2"/>
    <property type="match status" value="1"/>
</dbReference>
<dbReference type="InterPro" id="IPR005828">
    <property type="entry name" value="MFS_sugar_transport-like"/>
</dbReference>
<keyword evidence="9" id="KW-1185">Reference proteome</keyword>
<accession>A0A3L8NYU1</accession>
<evidence type="ECO:0000256" key="6">
    <source>
        <dbReference type="SAM" id="Phobius"/>
    </source>
</evidence>
<evidence type="ECO:0000313" key="9">
    <source>
        <dbReference type="Proteomes" id="UP000281708"/>
    </source>
</evidence>
<comment type="subcellular location">
    <subcellularLocation>
        <location evidence="1">Cell membrane</location>
        <topology evidence="1">Multi-pass membrane protein</topology>
    </subcellularLocation>
</comment>
<evidence type="ECO:0000313" key="8">
    <source>
        <dbReference type="EMBL" id="RLV47941.1"/>
    </source>
</evidence>
<feature type="transmembrane region" description="Helical" evidence="6">
    <location>
        <begin position="416"/>
        <end position="439"/>
    </location>
</feature>
<feature type="transmembrane region" description="Helical" evidence="6">
    <location>
        <begin position="115"/>
        <end position="138"/>
    </location>
</feature>
<evidence type="ECO:0000256" key="3">
    <source>
        <dbReference type="ARBA" id="ARBA00022692"/>
    </source>
</evidence>
<comment type="caution">
    <text evidence="8">The sequence shown here is derived from an EMBL/GenBank/DDBJ whole genome shotgun (WGS) entry which is preliminary data.</text>
</comment>
<dbReference type="PANTHER" id="PTHR23511">
    <property type="entry name" value="SYNAPTIC VESICLE GLYCOPROTEIN 2"/>
    <property type="match status" value="1"/>
</dbReference>
<feature type="transmembrane region" description="Helical" evidence="6">
    <location>
        <begin position="389"/>
        <end position="410"/>
    </location>
</feature>
<sequence>MSQATVQAGSAARLDSLPISGWHRRMTAIVGIGSFFDLYEVFLGGVLAAVLAEQWGLGTTGKSMVIASAFAGMFVGANVMSALADRWGRRRVFILNLASYSLLSIIAAFSPDLAFFVVVRFLCGVGIGSELVLVDTYLAEFLPGRVRGRYVSWAYVVGFLGVPLAALFGARVVAGHQILGLDGWRWLLIAGGLGALFVLAARTWLPESPRWLETHGRAAESEEVVARIEAAAGVTTPPRVDAAVIEAAPEGRVPLRRLLDPEYRRRTVMLAVFNVLQTVGYYGFGTLAPLVLVSKGYDVTDSLGYAALAFAGYPLGALVAVPIVERLERKHLIVVSALLLAAFGLVFGLSTDTAVIVTAGFLLTVSSNVFSNAFHVYQAEIFPTTIRATAVGTCYSLSRLISAVLPFIAVSALETFHAGGVFAGAAVIMGLLCLDVGLLGPRSTGRALEEV</sequence>
<keyword evidence="3 6" id="KW-0812">Transmembrane</keyword>
<gene>
    <name evidence="8" type="ORF">D9V37_17705</name>
</gene>
<feature type="transmembrane region" description="Helical" evidence="6">
    <location>
        <begin position="28"/>
        <end position="52"/>
    </location>
</feature>
<feature type="transmembrane region" description="Helical" evidence="6">
    <location>
        <begin position="355"/>
        <end position="377"/>
    </location>
</feature>
<feature type="transmembrane region" description="Helical" evidence="6">
    <location>
        <begin position="186"/>
        <end position="205"/>
    </location>
</feature>
<keyword evidence="2" id="KW-0813">Transport</keyword>
<dbReference type="InterPro" id="IPR020846">
    <property type="entry name" value="MFS_dom"/>
</dbReference>
<dbReference type="EMBL" id="RDBE01000010">
    <property type="protein sequence ID" value="RLV47941.1"/>
    <property type="molecule type" value="Genomic_DNA"/>
</dbReference>
<dbReference type="GO" id="GO:0005886">
    <property type="term" value="C:plasma membrane"/>
    <property type="evidence" value="ECO:0007669"/>
    <property type="project" value="UniProtKB-SubCell"/>
</dbReference>
<feature type="transmembrane region" description="Helical" evidence="6">
    <location>
        <begin position="64"/>
        <end position="84"/>
    </location>
</feature>
<dbReference type="CDD" id="cd17316">
    <property type="entry name" value="MFS_SV2_like"/>
    <property type="match status" value="1"/>
</dbReference>
<keyword evidence="5 6" id="KW-0472">Membrane</keyword>
<feature type="domain" description="Major facilitator superfamily (MFS) profile" evidence="7">
    <location>
        <begin position="26"/>
        <end position="444"/>
    </location>
</feature>
<dbReference type="InterPro" id="IPR036259">
    <property type="entry name" value="MFS_trans_sf"/>
</dbReference>
<organism evidence="8 9">
    <name type="scientific">Nocardioides mangrovicus</name>
    <dbReference type="NCBI Taxonomy" id="2478913"/>
    <lineage>
        <taxon>Bacteria</taxon>
        <taxon>Bacillati</taxon>
        <taxon>Actinomycetota</taxon>
        <taxon>Actinomycetes</taxon>
        <taxon>Propionibacteriales</taxon>
        <taxon>Nocardioidaceae</taxon>
        <taxon>Nocardioides</taxon>
    </lineage>
</organism>
<keyword evidence="4 6" id="KW-1133">Transmembrane helix</keyword>
<reference evidence="8 9" key="1">
    <citation type="submission" date="2018-10" db="EMBL/GenBank/DDBJ databases">
        <title>Marmoricola sp. 4Q3S-7 whole genome shotgun sequence.</title>
        <authorList>
            <person name="Li F."/>
        </authorList>
    </citation>
    <scope>NUCLEOTIDE SEQUENCE [LARGE SCALE GENOMIC DNA]</scope>
    <source>
        <strain evidence="8 9">4Q3S-7</strain>
    </source>
</reference>
<name>A0A3L8NYU1_9ACTN</name>
<protein>
    <submittedName>
        <fullName evidence="8">MFS transporter</fullName>
    </submittedName>
</protein>
<evidence type="ECO:0000259" key="7">
    <source>
        <dbReference type="PROSITE" id="PS50850"/>
    </source>
</evidence>
<dbReference type="Proteomes" id="UP000281708">
    <property type="component" value="Unassembled WGS sequence"/>
</dbReference>
<dbReference type="RefSeq" id="WP_121807447.1">
    <property type="nucleotide sequence ID" value="NZ_RDBE01000010.1"/>
</dbReference>
<feature type="transmembrane region" description="Helical" evidence="6">
    <location>
        <begin position="150"/>
        <end position="174"/>
    </location>
</feature>
<dbReference type="PROSITE" id="PS00217">
    <property type="entry name" value="SUGAR_TRANSPORT_2"/>
    <property type="match status" value="1"/>
</dbReference>
<feature type="transmembrane region" description="Helical" evidence="6">
    <location>
        <begin position="331"/>
        <end position="349"/>
    </location>
</feature>
<dbReference type="GO" id="GO:0022857">
    <property type="term" value="F:transmembrane transporter activity"/>
    <property type="evidence" value="ECO:0007669"/>
    <property type="project" value="InterPro"/>
</dbReference>
<dbReference type="InterPro" id="IPR005829">
    <property type="entry name" value="Sugar_transporter_CS"/>
</dbReference>
<evidence type="ECO:0000256" key="5">
    <source>
        <dbReference type="ARBA" id="ARBA00023136"/>
    </source>
</evidence>
<feature type="transmembrane region" description="Helical" evidence="6">
    <location>
        <begin position="304"/>
        <end position="324"/>
    </location>
</feature>
<dbReference type="Gene3D" id="1.20.1250.20">
    <property type="entry name" value="MFS general substrate transporter like domains"/>
    <property type="match status" value="1"/>
</dbReference>
<evidence type="ECO:0000256" key="1">
    <source>
        <dbReference type="ARBA" id="ARBA00004651"/>
    </source>
</evidence>
<dbReference type="AlphaFoldDB" id="A0A3L8NYU1"/>
<dbReference type="Pfam" id="PF00083">
    <property type="entry name" value="Sugar_tr"/>
    <property type="match status" value="1"/>
</dbReference>
<evidence type="ECO:0000256" key="2">
    <source>
        <dbReference type="ARBA" id="ARBA00022448"/>
    </source>
</evidence>